<name>A0A371B088_9FIRM</name>
<dbReference type="GO" id="GO:0016787">
    <property type="term" value="F:hydrolase activity"/>
    <property type="evidence" value="ECO:0007669"/>
    <property type="project" value="UniProtKB-KW"/>
</dbReference>
<feature type="domain" description="Nudix hydrolase" evidence="3">
    <location>
        <begin position="41"/>
        <end position="174"/>
    </location>
</feature>
<dbReference type="Pfam" id="PF00293">
    <property type="entry name" value="NUDIX"/>
    <property type="match status" value="1"/>
</dbReference>
<dbReference type="CDD" id="cd03424">
    <property type="entry name" value="NUDIX_ADPRase_Nudt5_UGPPase_Nudt14"/>
    <property type="match status" value="1"/>
</dbReference>
<comment type="cofactor">
    <cofactor evidence="1">
        <name>Mg(2+)</name>
        <dbReference type="ChEBI" id="CHEBI:18420"/>
    </cofactor>
</comment>
<dbReference type="InterPro" id="IPR000086">
    <property type="entry name" value="NUDIX_hydrolase_dom"/>
</dbReference>
<keyword evidence="5" id="KW-1185">Reference proteome</keyword>
<dbReference type="AlphaFoldDB" id="A0A371B088"/>
<dbReference type="Gene3D" id="3.90.79.10">
    <property type="entry name" value="Nucleoside Triphosphate Pyrophosphohydrolase"/>
    <property type="match status" value="1"/>
</dbReference>
<dbReference type="RefSeq" id="WP_115480142.1">
    <property type="nucleotide sequence ID" value="NZ_QRCT01000002.1"/>
</dbReference>
<evidence type="ECO:0000256" key="1">
    <source>
        <dbReference type="ARBA" id="ARBA00001946"/>
    </source>
</evidence>
<dbReference type="PANTHER" id="PTHR11839">
    <property type="entry name" value="UDP/ADP-SUGAR PYROPHOSPHATASE"/>
    <property type="match status" value="1"/>
</dbReference>
<dbReference type="OrthoDB" id="9806150at2"/>
<dbReference type="PROSITE" id="PS51462">
    <property type="entry name" value="NUDIX"/>
    <property type="match status" value="1"/>
</dbReference>
<accession>A0A371B088</accession>
<dbReference type="Proteomes" id="UP000255036">
    <property type="component" value="Unassembled WGS sequence"/>
</dbReference>
<organism evidence="4 5">
    <name type="scientific">Anaerosacchariphilus polymeriproducens</name>
    <dbReference type="NCBI Taxonomy" id="1812858"/>
    <lineage>
        <taxon>Bacteria</taxon>
        <taxon>Bacillati</taxon>
        <taxon>Bacillota</taxon>
        <taxon>Clostridia</taxon>
        <taxon>Lachnospirales</taxon>
        <taxon>Lachnospiraceae</taxon>
        <taxon>Anaerosacchariphilus</taxon>
    </lineage>
</organism>
<sequence>MGEAYKRVKRELVHEGAIVKFYADYVQLPGGKIAKWDFIEHKGAAAVVPVMENGKILMVRQYRNALDRFTLEIPAGVLDSKDEPAVKCAARELEEETGYCSNDLEFLISLRTTVAFCNEKIDVYVAQNLIPTKQNLDEDEFVEIQECELEYLLEKIFEGSIQDSKTVSAILAYNEKYIRNKK</sequence>
<evidence type="ECO:0000259" key="3">
    <source>
        <dbReference type="PROSITE" id="PS51462"/>
    </source>
</evidence>
<proteinExistence type="predicted"/>
<comment type="caution">
    <text evidence="4">The sequence shown here is derived from an EMBL/GenBank/DDBJ whole genome shotgun (WGS) entry which is preliminary data.</text>
</comment>
<evidence type="ECO:0000313" key="5">
    <source>
        <dbReference type="Proteomes" id="UP000255036"/>
    </source>
</evidence>
<dbReference type="GO" id="GO:0006753">
    <property type="term" value="P:nucleoside phosphate metabolic process"/>
    <property type="evidence" value="ECO:0007669"/>
    <property type="project" value="TreeGrafter"/>
</dbReference>
<evidence type="ECO:0000313" key="4">
    <source>
        <dbReference type="EMBL" id="RDU25237.1"/>
    </source>
</evidence>
<dbReference type="EMBL" id="QRCT01000002">
    <property type="protein sequence ID" value="RDU25237.1"/>
    <property type="molecule type" value="Genomic_DNA"/>
</dbReference>
<gene>
    <name evidence="4" type="ORF">DWV06_00065</name>
</gene>
<evidence type="ECO:0000256" key="2">
    <source>
        <dbReference type="ARBA" id="ARBA00022801"/>
    </source>
</evidence>
<dbReference type="SUPFAM" id="SSF55811">
    <property type="entry name" value="Nudix"/>
    <property type="match status" value="1"/>
</dbReference>
<protein>
    <submittedName>
        <fullName evidence="4">NUDIX hydrolase</fullName>
    </submittedName>
</protein>
<keyword evidence="2 4" id="KW-0378">Hydrolase</keyword>
<dbReference type="PANTHER" id="PTHR11839:SF18">
    <property type="entry name" value="NUDIX HYDROLASE DOMAIN-CONTAINING PROTEIN"/>
    <property type="match status" value="1"/>
</dbReference>
<dbReference type="InterPro" id="IPR015797">
    <property type="entry name" value="NUDIX_hydrolase-like_dom_sf"/>
</dbReference>
<dbReference type="GO" id="GO:0019693">
    <property type="term" value="P:ribose phosphate metabolic process"/>
    <property type="evidence" value="ECO:0007669"/>
    <property type="project" value="TreeGrafter"/>
</dbReference>
<reference evidence="4 5" key="1">
    <citation type="submission" date="2018-07" db="EMBL/GenBank/DDBJ databases">
        <title>Anaerosacharophilus polymeroproducens gen. nov. sp. nov., an anaerobic bacterium isolated from salt field.</title>
        <authorList>
            <person name="Kim W."/>
            <person name="Yang S.-H."/>
            <person name="Oh J."/>
            <person name="Lee J.-H."/>
            <person name="Kwon K.K."/>
        </authorList>
    </citation>
    <scope>NUCLEOTIDE SEQUENCE [LARGE SCALE GENOMIC DNA]</scope>
    <source>
        <strain evidence="4 5">MCWD5</strain>
    </source>
</reference>